<evidence type="ECO:0000256" key="5">
    <source>
        <dbReference type="ARBA" id="ARBA00022725"/>
    </source>
</evidence>
<dbReference type="Pfam" id="PF13853">
    <property type="entry name" value="7tm_4"/>
    <property type="match status" value="1"/>
</dbReference>
<dbReference type="Proteomes" id="UP000694392">
    <property type="component" value="Unplaced"/>
</dbReference>
<proteinExistence type="inferred from homology"/>
<feature type="transmembrane region" description="Helical" evidence="10">
    <location>
        <begin position="97"/>
        <end position="118"/>
    </location>
</feature>
<evidence type="ECO:0000256" key="9">
    <source>
        <dbReference type="RuleBase" id="RU000688"/>
    </source>
</evidence>
<accession>A0A8D0L9Y5</accession>
<keyword evidence="3 10" id="KW-0716">Sensory transduction</keyword>
<comment type="similarity">
    <text evidence="9">Belongs to the G-protein coupled receptor 1 family.</text>
</comment>
<keyword evidence="5 10" id="KW-0552">Olfaction</keyword>
<sequence length="321" mass="36070">MEMKNQSIVTEFILMGLSSLQEMQTPLFLAFTFIYLAALTGNILIILTITSSKSLHTPMYFLLLNLSSINVLSVSVTTPKINLLSADKTISFAGCAAQMYFLLFLGGTEYLLLGAMAYDRYVAICNPLHYTHILNSTRYIGMAAVSWLSGLLMALGHTSIIFTLPFCDSNEINHFFCDIPPVLKLACGDTHLNEIAVFAVAMMFITFPFILILASYFLILNTVMKMPSPEGRRKAFSTCSAHLVVVSLFYGSASVMYLRPNSAYSPDMDKLLSLFYTIITPMLNPIIYSLRNREVKQALRRMFTLGWGRFLPHHISFHFHV</sequence>
<dbReference type="GO" id="GO:0004930">
    <property type="term" value="F:G protein-coupled receptor activity"/>
    <property type="evidence" value="ECO:0007669"/>
    <property type="project" value="UniProtKB-KW"/>
</dbReference>
<evidence type="ECO:0000259" key="11">
    <source>
        <dbReference type="PROSITE" id="PS50262"/>
    </source>
</evidence>
<evidence type="ECO:0000256" key="6">
    <source>
        <dbReference type="ARBA" id="ARBA00022989"/>
    </source>
</evidence>
<feature type="domain" description="G-protein coupled receptors family 1 profile" evidence="11">
    <location>
        <begin position="41"/>
        <end position="288"/>
    </location>
</feature>
<feature type="transmembrane region" description="Helical" evidence="10">
    <location>
        <begin position="195"/>
        <end position="219"/>
    </location>
</feature>
<evidence type="ECO:0000256" key="10">
    <source>
        <dbReference type="RuleBase" id="RU363047"/>
    </source>
</evidence>
<comment type="subcellular location">
    <subcellularLocation>
        <location evidence="1 10">Cell membrane</location>
        <topology evidence="1 10">Multi-pass membrane protein</topology>
    </subcellularLocation>
</comment>
<dbReference type="PROSITE" id="PS50262">
    <property type="entry name" value="G_PROTEIN_RECEP_F1_2"/>
    <property type="match status" value="1"/>
</dbReference>
<feature type="transmembrane region" description="Helical" evidence="10">
    <location>
        <begin position="139"/>
        <end position="162"/>
    </location>
</feature>
<reference evidence="12" key="1">
    <citation type="submission" date="2025-08" db="UniProtKB">
        <authorList>
            <consortium name="Ensembl"/>
        </authorList>
    </citation>
    <scope>IDENTIFICATION</scope>
</reference>
<evidence type="ECO:0000256" key="2">
    <source>
        <dbReference type="ARBA" id="ARBA00022475"/>
    </source>
</evidence>
<evidence type="ECO:0000313" key="12">
    <source>
        <dbReference type="Ensembl" id="ENSSPUP00000019562.1"/>
    </source>
</evidence>
<dbReference type="InterPro" id="IPR017452">
    <property type="entry name" value="GPCR_Rhodpsn_7TM"/>
</dbReference>
<evidence type="ECO:0000256" key="1">
    <source>
        <dbReference type="ARBA" id="ARBA00004651"/>
    </source>
</evidence>
<organism evidence="12 13">
    <name type="scientific">Sphenodon punctatus</name>
    <name type="common">Tuatara</name>
    <name type="synonym">Hatteria punctata</name>
    <dbReference type="NCBI Taxonomy" id="8508"/>
    <lineage>
        <taxon>Eukaryota</taxon>
        <taxon>Metazoa</taxon>
        <taxon>Chordata</taxon>
        <taxon>Craniata</taxon>
        <taxon>Vertebrata</taxon>
        <taxon>Euteleostomi</taxon>
        <taxon>Lepidosauria</taxon>
        <taxon>Sphenodontia</taxon>
        <taxon>Sphenodontidae</taxon>
        <taxon>Sphenodon</taxon>
    </lineage>
</organism>
<evidence type="ECO:0000313" key="13">
    <source>
        <dbReference type="Proteomes" id="UP000694392"/>
    </source>
</evidence>
<dbReference type="PRINTS" id="PR00237">
    <property type="entry name" value="GPCRRHODOPSN"/>
</dbReference>
<dbReference type="InterPro" id="IPR000725">
    <property type="entry name" value="Olfact_rcpt"/>
</dbReference>
<dbReference type="FunFam" id="1.20.1070.10:FF:000001">
    <property type="entry name" value="Olfactory receptor"/>
    <property type="match status" value="1"/>
</dbReference>
<name>A0A8D0L9Y5_SPHPU</name>
<protein>
    <recommendedName>
        <fullName evidence="10">Olfactory receptor</fullName>
    </recommendedName>
</protein>
<evidence type="ECO:0000256" key="8">
    <source>
        <dbReference type="ARBA" id="ARBA00023224"/>
    </source>
</evidence>
<dbReference type="GeneTree" id="ENSGT01150000286970"/>
<feature type="transmembrane region" description="Helical" evidence="10">
    <location>
        <begin position="240"/>
        <end position="259"/>
    </location>
</feature>
<keyword evidence="4 9" id="KW-0812">Transmembrane</keyword>
<dbReference type="PRINTS" id="PR00245">
    <property type="entry name" value="OLFACTORYR"/>
</dbReference>
<reference evidence="12" key="2">
    <citation type="submission" date="2025-09" db="UniProtKB">
        <authorList>
            <consortium name="Ensembl"/>
        </authorList>
    </citation>
    <scope>IDENTIFICATION</scope>
</reference>
<dbReference type="SUPFAM" id="SSF81321">
    <property type="entry name" value="Family A G protein-coupled receptor-like"/>
    <property type="match status" value="1"/>
</dbReference>
<keyword evidence="2 10" id="KW-1003">Cell membrane</keyword>
<keyword evidence="8 9" id="KW-0807">Transducer</keyword>
<keyword evidence="7 10" id="KW-0472">Membrane</keyword>
<dbReference type="GO" id="GO:0005886">
    <property type="term" value="C:plasma membrane"/>
    <property type="evidence" value="ECO:0007669"/>
    <property type="project" value="UniProtKB-SubCell"/>
</dbReference>
<dbReference type="InterPro" id="IPR000276">
    <property type="entry name" value="GPCR_Rhodpsn"/>
</dbReference>
<dbReference type="GO" id="GO:0004984">
    <property type="term" value="F:olfactory receptor activity"/>
    <property type="evidence" value="ECO:0007669"/>
    <property type="project" value="InterPro"/>
</dbReference>
<dbReference type="PROSITE" id="PS00237">
    <property type="entry name" value="G_PROTEIN_RECEP_F1_1"/>
    <property type="match status" value="1"/>
</dbReference>
<keyword evidence="6 10" id="KW-1133">Transmembrane helix</keyword>
<dbReference type="PANTHER" id="PTHR26453">
    <property type="entry name" value="OLFACTORY RECEPTOR"/>
    <property type="match status" value="1"/>
</dbReference>
<dbReference type="Ensembl" id="ENSSPUT00000020840.1">
    <property type="protein sequence ID" value="ENSSPUP00000019562.1"/>
    <property type="gene ID" value="ENSSPUG00000015053.1"/>
</dbReference>
<dbReference type="Gene3D" id="1.20.1070.10">
    <property type="entry name" value="Rhodopsin 7-helix transmembrane proteins"/>
    <property type="match status" value="1"/>
</dbReference>
<dbReference type="CDD" id="cd15225">
    <property type="entry name" value="7tmA_OR10A-like"/>
    <property type="match status" value="1"/>
</dbReference>
<feature type="transmembrane region" description="Helical" evidence="10">
    <location>
        <begin position="27"/>
        <end position="47"/>
    </location>
</feature>
<keyword evidence="13" id="KW-1185">Reference proteome</keyword>
<dbReference type="AlphaFoldDB" id="A0A8D0L9Y5"/>
<evidence type="ECO:0000256" key="7">
    <source>
        <dbReference type="ARBA" id="ARBA00023136"/>
    </source>
</evidence>
<keyword evidence="9" id="KW-0675">Receptor</keyword>
<feature type="transmembrane region" description="Helical" evidence="10">
    <location>
        <begin position="271"/>
        <end position="290"/>
    </location>
</feature>
<keyword evidence="9" id="KW-0297">G-protein coupled receptor</keyword>
<evidence type="ECO:0000256" key="4">
    <source>
        <dbReference type="ARBA" id="ARBA00022692"/>
    </source>
</evidence>
<evidence type="ECO:0000256" key="3">
    <source>
        <dbReference type="ARBA" id="ARBA00022606"/>
    </source>
</evidence>